<dbReference type="Pfam" id="PF21784">
    <property type="entry name" value="Bflower"/>
    <property type="match status" value="1"/>
</dbReference>
<sequence>MNEKVLFNRYGRATFRLCDRVFYDYAGKPRGFLVGQTVYDCRGQHRGFLVELVVWDRMGRVVGFMDGAVVDGLNLPPAEVPPVPYKNLPAPEPPAGACELECPPHIPQWSIMRLENLLVL</sequence>
<protein>
    <recommendedName>
        <fullName evidence="1">4-fold beta flower domain-containing protein</fullName>
    </recommendedName>
</protein>
<gene>
    <name evidence="2" type="ORF">ENS41_02665</name>
</gene>
<evidence type="ECO:0000313" key="2">
    <source>
        <dbReference type="EMBL" id="HGK27840.1"/>
    </source>
</evidence>
<accession>A0A7C4GG10</accession>
<organism evidence="2">
    <name type="scientific">candidate division WOR-3 bacterium</name>
    <dbReference type="NCBI Taxonomy" id="2052148"/>
    <lineage>
        <taxon>Bacteria</taxon>
        <taxon>Bacteria division WOR-3</taxon>
    </lineage>
</organism>
<dbReference type="InterPro" id="IPR048911">
    <property type="entry name" value="Bflower"/>
</dbReference>
<feature type="domain" description="4-fold beta flower" evidence="1">
    <location>
        <begin position="6"/>
        <end position="117"/>
    </location>
</feature>
<comment type="caution">
    <text evidence="2">The sequence shown here is derived from an EMBL/GenBank/DDBJ whole genome shotgun (WGS) entry which is preliminary data.</text>
</comment>
<dbReference type="EMBL" id="DSUT01000047">
    <property type="protein sequence ID" value="HGK27840.1"/>
    <property type="molecule type" value="Genomic_DNA"/>
</dbReference>
<reference evidence="2" key="1">
    <citation type="journal article" date="2020" name="mSystems">
        <title>Genome- and Community-Level Interaction Insights into Carbon Utilization and Element Cycling Functions of Hydrothermarchaeota in Hydrothermal Sediment.</title>
        <authorList>
            <person name="Zhou Z."/>
            <person name="Liu Y."/>
            <person name="Xu W."/>
            <person name="Pan J."/>
            <person name="Luo Z.H."/>
            <person name="Li M."/>
        </authorList>
    </citation>
    <scope>NUCLEOTIDE SEQUENCE [LARGE SCALE GENOMIC DNA]</scope>
    <source>
        <strain evidence="2">SpSt-488</strain>
    </source>
</reference>
<dbReference type="AlphaFoldDB" id="A0A7C4GG10"/>
<name>A0A7C4GG10_UNCW3</name>
<evidence type="ECO:0000259" key="1">
    <source>
        <dbReference type="Pfam" id="PF21784"/>
    </source>
</evidence>
<proteinExistence type="predicted"/>